<dbReference type="Gene3D" id="1.10.8.270">
    <property type="entry name" value="putative rabgap domain of human tbc1 domain family member 14 like domains"/>
    <property type="match status" value="1"/>
</dbReference>
<dbReference type="GO" id="GO:0005096">
    <property type="term" value="F:GTPase activator activity"/>
    <property type="evidence" value="ECO:0007669"/>
    <property type="project" value="TreeGrafter"/>
</dbReference>
<dbReference type="Gene3D" id="1.10.472.80">
    <property type="entry name" value="Ypt/Rab-GAP domain of gyp1p, domain 3"/>
    <property type="match status" value="1"/>
</dbReference>
<dbReference type="RefSeq" id="XP_068351982.1">
    <property type="nucleotide sequence ID" value="XM_068490395.1"/>
</dbReference>
<organism evidence="2 3">
    <name type="scientific">Tritrichomonas foetus</name>
    <dbReference type="NCBI Taxonomy" id="1144522"/>
    <lineage>
        <taxon>Eukaryota</taxon>
        <taxon>Metamonada</taxon>
        <taxon>Parabasalia</taxon>
        <taxon>Tritrichomonadida</taxon>
        <taxon>Tritrichomonadidae</taxon>
        <taxon>Tritrichomonas</taxon>
    </lineage>
</organism>
<dbReference type="Proteomes" id="UP000179807">
    <property type="component" value="Unassembled WGS sequence"/>
</dbReference>
<dbReference type="PANTHER" id="PTHR22957:SF661">
    <property type="entry name" value="GH16847P"/>
    <property type="match status" value="1"/>
</dbReference>
<gene>
    <name evidence="2" type="ORF">TRFO_01928</name>
</gene>
<name>A0A1J4JMS0_9EUKA</name>
<sequence length="533" mass="61247">MQQANEIYSIFHEVTVNLQDQSKMDGSFVICNQMGEFVFWWRQYSKPKKNDDVKPFEIILHANNISKIILNFQDTACYLLISTISPSNMFQFSFPQASYYQLMQFSQMLAIKQQMSGSESLEDAMDFISSTYYGSETPKRHIDLNIIEGRIEFPSFLSPSGLLPQTIDVVQPDLQTSAQFGVHGDDYMSNPVSESDFKLIPNIKVLKDLVRDRGVAKDIRYIVWPLLCNVLPFDETKRQKMLELRTNEYISIRKQWKTLSKHQLKYFSLLKESFSTIHVDVKRTHPPEFISSVPNWSQMLTSILRSFSLWNLNVRYTQGLNDIVVNFMGIFLPHMNKELTADEVEALTFWCFSSFVEIIESGINAENMMLMQMKELKIIGEIISHFNQKCDEFFRLHHLSDLSFIISSLILVYARNFAMDDVIRVWESVVCAKSPASFLRYFSASLLIHSFPSISMIPDCSLGKVVSVLDKIFIKQNIGNVIGVSIAMMSKNAIKEPEDLPAVEEPIVSPMNPFFTLDFSSATIYKENGSLFI</sequence>
<dbReference type="SMART" id="SM00164">
    <property type="entry name" value="TBC"/>
    <property type="match status" value="1"/>
</dbReference>
<dbReference type="Pfam" id="PF00566">
    <property type="entry name" value="RabGAP-TBC"/>
    <property type="match status" value="1"/>
</dbReference>
<protein>
    <submittedName>
        <fullName evidence="2">TBC domain containing protein</fullName>
    </submittedName>
</protein>
<dbReference type="InterPro" id="IPR035969">
    <property type="entry name" value="Rab-GAP_TBC_sf"/>
</dbReference>
<dbReference type="EMBL" id="MLAK01001037">
    <property type="protein sequence ID" value="OHS98845.1"/>
    <property type="molecule type" value="Genomic_DNA"/>
</dbReference>
<dbReference type="InterPro" id="IPR000195">
    <property type="entry name" value="Rab-GAP-TBC_dom"/>
</dbReference>
<reference evidence="2" key="1">
    <citation type="submission" date="2016-10" db="EMBL/GenBank/DDBJ databases">
        <authorList>
            <person name="Benchimol M."/>
            <person name="Almeida L.G."/>
            <person name="Vasconcelos A.T."/>
            <person name="Perreira-Neves A."/>
            <person name="Rosa I.A."/>
            <person name="Tasca T."/>
            <person name="Bogo M.R."/>
            <person name="de Souza W."/>
        </authorList>
    </citation>
    <scope>NUCLEOTIDE SEQUENCE [LARGE SCALE GENOMIC DNA]</scope>
    <source>
        <strain evidence="2">K</strain>
    </source>
</reference>
<evidence type="ECO:0000313" key="3">
    <source>
        <dbReference type="Proteomes" id="UP000179807"/>
    </source>
</evidence>
<dbReference type="PANTHER" id="PTHR22957">
    <property type="entry name" value="TBC1 DOMAIN FAMILY MEMBER GTPASE-ACTIVATING PROTEIN"/>
    <property type="match status" value="1"/>
</dbReference>
<dbReference type="PROSITE" id="PS50086">
    <property type="entry name" value="TBC_RABGAP"/>
    <property type="match status" value="1"/>
</dbReference>
<dbReference type="SUPFAM" id="SSF47923">
    <property type="entry name" value="Ypt/Rab-GAP domain of gyp1p"/>
    <property type="match status" value="2"/>
</dbReference>
<evidence type="ECO:0000313" key="2">
    <source>
        <dbReference type="EMBL" id="OHS98845.1"/>
    </source>
</evidence>
<comment type="caution">
    <text evidence="2">The sequence shown here is derived from an EMBL/GenBank/DDBJ whole genome shotgun (WGS) entry which is preliminary data.</text>
</comment>
<feature type="domain" description="Rab-GAP TBC" evidence="1">
    <location>
        <begin position="214"/>
        <end position="433"/>
    </location>
</feature>
<dbReference type="VEuPathDB" id="TrichDB:TRFO_01928"/>
<accession>A0A1J4JMS0</accession>
<dbReference type="OrthoDB" id="10264062at2759"/>
<dbReference type="GeneID" id="94825099"/>
<keyword evidence="3" id="KW-1185">Reference proteome</keyword>
<evidence type="ECO:0000259" key="1">
    <source>
        <dbReference type="PROSITE" id="PS50086"/>
    </source>
</evidence>
<proteinExistence type="predicted"/>
<dbReference type="AlphaFoldDB" id="A0A1J4JMS0"/>